<accession>A0A5M3X077</accession>
<protein>
    <recommendedName>
        <fullName evidence="1">Carboxymuconolactone decarboxylase-like domain-containing protein</fullName>
    </recommendedName>
</protein>
<dbReference type="Gene3D" id="1.20.1290.10">
    <property type="entry name" value="AhpD-like"/>
    <property type="match status" value="1"/>
</dbReference>
<dbReference type="GO" id="GO:0051920">
    <property type="term" value="F:peroxiredoxin activity"/>
    <property type="evidence" value="ECO:0007669"/>
    <property type="project" value="InterPro"/>
</dbReference>
<dbReference type="PANTHER" id="PTHR34846">
    <property type="entry name" value="4-CARBOXYMUCONOLACTONE DECARBOXYLASE FAMILY PROTEIN (AFU_ORTHOLOGUE AFUA_6G11590)"/>
    <property type="match status" value="1"/>
</dbReference>
<sequence length="189" mass="20831">MSRLRLFETGELNARQWAIHERLTTGRRVGRTPYPIVDDEGRLLGPTNAWLLSPAIGEAFELLGGAIRFDLSVSHRIREIVTLQVAHHRDSPYELYAHRLTAPGAGLSETEIEDLCAGRDPGLTDEREQVAYTVTRALIDSGDLGDDAYEQAVAVLGAQGLFEITVLVGWYQLTATQLAVFGVEPPHAR</sequence>
<dbReference type="InterPro" id="IPR003779">
    <property type="entry name" value="CMD-like"/>
</dbReference>
<organism evidence="2 3">
    <name type="scientific">Acrocarpospora macrocephala</name>
    <dbReference type="NCBI Taxonomy" id="150177"/>
    <lineage>
        <taxon>Bacteria</taxon>
        <taxon>Bacillati</taxon>
        <taxon>Actinomycetota</taxon>
        <taxon>Actinomycetes</taxon>
        <taxon>Streptosporangiales</taxon>
        <taxon>Streptosporangiaceae</taxon>
        <taxon>Acrocarpospora</taxon>
    </lineage>
</organism>
<feature type="domain" description="Carboxymuconolactone decarboxylase-like" evidence="1">
    <location>
        <begin position="54"/>
        <end position="136"/>
    </location>
</feature>
<dbReference type="EMBL" id="BLAE01000041">
    <property type="protein sequence ID" value="GES13001.1"/>
    <property type="molecule type" value="Genomic_DNA"/>
</dbReference>
<dbReference type="RefSeq" id="WP_155358278.1">
    <property type="nucleotide sequence ID" value="NZ_BAAAHL010000009.1"/>
</dbReference>
<dbReference type="PANTHER" id="PTHR34846:SF11">
    <property type="entry name" value="4-CARBOXYMUCONOLACTONE DECARBOXYLASE FAMILY PROTEIN (AFU_ORTHOLOGUE AFUA_6G11590)"/>
    <property type="match status" value="1"/>
</dbReference>
<dbReference type="Proteomes" id="UP000331127">
    <property type="component" value="Unassembled WGS sequence"/>
</dbReference>
<dbReference type="SUPFAM" id="SSF69118">
    <property type="entry name" value="AhpD-like"/>
    <property type="match status" value="1"/>
</dbReference>
<dbReference type="Pfam" id="PF02627">
    <property type="entry name" value="CMD"/>
    <property type="match status" value="1"/>
</dbReference>
<dbReference type="OrthoDB" id="949132at2"/>
<gene>
    <name evidence="2" type="ORF">Amac_065980</name>
</gene>
<dbReference type="AlphaFoldDB" id="A0A5M3X077"/>
<evidence type="ECO:0000313" key="3">
    <source>
        <dbReference type="Proteomes" id="UP000331127"/>
    </source>
</evidence>
<evidence type="ECO:0000259" key="1">
    <source>
        <dbReference type="Pfam" id="PF02627"/>
    </source>
</evidence>
<evidence type="ECO:0000313" key="2">
    <source>
        <dbReference type="EMBL" id="GES13001.1"/>
    </source>
</evidence>
<name>A0A5M3X077_9ACTN</name>
<proteinExistence type="predicted"/>
<keyword evidence="3" id="KW-1185">Reference proteome</keyword>
<comment type="caution">
    <text evidence="2">The sequence shown here is derived from an EMBL/GenBank/DDBJ whole genome shotgun (WGS) entry which is preliminary data.</text>
</comment>
<reference evidence="2 3" key="1">
    <citation type="submission" date="2019-10" db="EMBL/GenBank/DDBJ databases">
        <title>Whole genome shotgun sequence of Acrocarpospora macrocephala NBRC 16266.</title>
        <authorList>
            <person name="Ichikawa N."/>
            <person name="Kimura A."/>
            <person name="Kitahashi Y."/>
            <person name="Komaki H."/>
            <person name="Oguchi A."/>
        </authorList>
    </citation>
    <scope>NUCLEOTIDE SEQUENCE [LARGE SCALE GENOMIC DNA]</scope>
    <source>
        <strain evidence="2 3">NBRC 16266</strain>
    </source>
</reference>
<dbReference type="InterPro" id="IPR029032">
    <property type="entry name" value="AhpD-like"/>
</dbReference>